<dbReference type="InterPro" id="IPR050482">
    <property type="entry name" value="Sensor_HK_TwoCompSys"/>
</dbReference>
<dbReference type="GO" id="GO:0016020">
    <property type="term" value="C:membrane"/>
    <property type="evidence" value="ECO:0007669"/>
    <property type="project" value="InterPro"/>
</dbReference>
<feature type="region of interest" description="Disordered" evidence="4">
    <location>
        <begin position="381"/>
        <end position="401"/>
    </location>
</feature>
<evidence type="ECO:0000256" key="1">
    <source>
        <dbReference type="ARBA" id="ARBA00022679"/>
    </source>
</evidence>
<dbReference type="STRING" id="117157.SAMN04489717_4996"/>
<accession>A0A1H1XIN5</accession>
<evidence type="ECO:0000259" key="6">
    <source>
        <dbReference type="Pfam" id="PF07730"/>
    </source>
</evidence>
<protein>
    <submittedName>
        <fullName evidence="7">Two-component system, NarL family, sensor histidine kinase DesK</fullName>
    </submittedName>
</protein>
<feature type="domain" description="Signal transduction histidine kinase subgroup 3 dimerisation and phosphoacceptor" evidence="6">
    <location>
        <begin position="246"/>
        <end position="312"/>
    </location>
</feature>
<feature type="region of interest" description="Disordered" evidence="4">
    <location>
        <begin position="1"/>
        <end position="47"/>
    </location>
</feature>
<name>A0A1H1XIN5_9ACTN</name>
<evidence type="ECO:0000256" key="3">
    <source>
        <dbReference type="ARBA" id="ARBA00023012"/>
    </source>
</evidence>
<feature type="transmembrane region" description="Helical" evidence="5">
    <location>
        <begin position="138"/>
        <end position="157"/>
    </location>
</feature>
<evidence type="ECO:0000256" key="2">
    <source>
        <dbReference type="ARBA" id="ARBA00022777"/>
    </source>
</evidence>
<evidence type="ECO:0000313" key="8">
    <source>
        <dbReference type="Proteomes" id="UP000198983"/>
    </source>
</evidence>
<dbReference type="InterPro" id="IPR036259">
    <property type="entry name" value="MFS_trans_sf"/>
</dbReference>
<dbReference type="SUPFAM" id="SSF103473">
    <property type="entry name" value="MFS general substrate transporter"/>
    <property type="match status" value="1"/>
</dbReference>
<evidence type="ECO:0000256" key="4">
    <source>
        <dbReference type="SAM" id="MobiDB-lite"/>
    </source>
</evidence>
<dbReference type="Gene3D" id="1.20.5.1930">
    <property type="match status" value="1"/>
</dbReference>
<dbReference type="CDD" id="cd16917">
    <property type="entry name" value="HATPase_UhpB-NarQ-NarX-like"/>
    <property type="match status" value="1"/>
</dbReference>
<keyword evidence="1" id="KW-0808">Transferase</keyword>
<dbReference type="Pfam" id="PF07730">
    <property type="entry name" value="HisKA_3"/>
    <property type="match status" value="1"/>
</dbReference>
<sequence>MKYERPDPAPAEPPANSYRKLRSMSVTPNAVPGEDTAPDRPDSGRAVAVSFDAGSPVVPGTAEPREPELTRRDRRRRWRGIFGAALWLVFIVSPVSSALKRNPSWEWQLLVAAVTVGFCATYVVIFRLVRRDADRRHSLVWLATLAVLCGAFCLLAGEDGMFCLVYVAAGGAAALPARTSAWWTGGCVAATVVAPLAVPGWNITPEGTMSVLLGALASSAFVSLLRRNWELREAQGEIARLAVADERLRFSRDLHDILGHSLTVITVKAELAGRLLEQRPERAAGEIADVERLAREALADVRATVAGYRATSLAAELSQARYALESAGITAVLPSSADEVTGPPREVFGWVVREGVTNVVRHSGAATCTVHLTPTSVEVVDDGTSRRPGRGWNGHAANGPAPVEPPFNLSDGFDDPASSHGLVGLAERVRAAGGSLSAGPLPGGGFALRAEVPA</sequence>
<keyword evidence="5" id="KW-1133">Transmembrane helix</keyword>
<organism evidence="7 8">
    <name type="scientific">Actinopolymorpha singaporensis</name>
    <dbReference type="NCBI Taxonomy" id="117157"/>
    <lineage>
        <taxon>Bacteria</taxon>
        <taxon>Bacillati</taxon>
        <taxon>Actinomycetota</taxon>
        <taxon>Actinomycetes</taxon>
        <taxon>Propionibacteriales</taxon>
        <taxon>Actinopolymorphaceae</taxon>
        <taxon>Actinopolymorpha</taxon>
    </lineage>
</organism>
<proteinExistence type="predicted"/>
<feature type="transmembrane region" description="Helical" evidence="5">
    <location>
        <begin position="105"/>
        <end position="126"/>
    </location>
</feature>
<dbReference type="Gene3D" id="3.30.565.10">
    <property type="entry name" value="Histidine kinase-like ATPase, C-terminal domain"/>
    <property type="match status" value="1"/>
</dbReference>
<dbReference type="PANTHER" id="PTHR24421:SF63">
    <property type="entry name" value="SENSOR HISTIDINE KINASE DESK"/>
    <property type="match status" value="1"/>
</dbReference>
<evidence type="ECO:0000256" key="5">
    <source>
        <dbReference type="SAM" id="Phobius"/>
    </source>
</evidence>
<dbReference type="PANTHER" id="PTHR24421">
    <property type="entry name" value="NITRATE/NITRITE SENSOR PROTEIN NARX-RELATED"/>
    <property type="match status" value="1"/>
</dbReference>
<keyword evidence="5" id="KW-0812">Transmembrane</keyword>
<keyword evidence="8" id="KW-1185">Reference proteome</keyword>
<evidence type="ECO:0000313" key="7">
    <source>
        <dbReference type="EMBL" id="SDT09070.1"/>
    </source>
</evidence>
<dbReference type="Proteomes" id="UP000198983">
    <property type="component" value="Chromosome I"/>
</dbReference>
<keyword evidence="2 7" id="KW-0418">Kinase</keyword>
<dbReference type="InterPro" id="IPR036890">
    <property type="entry name" value="HATPase_C_sf"/>
</dbReference>
<feature type="transmembrane region" description="Helical" evidence="5">
    <location>
        <begin position="81"/>
        <end position="99"/>
    </location>
</feature>
<reference evidence="7 8" key="1">
    <citation type="submission" date="2016-10" db="EMBL/GenBank/DDBJ databases">
        <authorList>
            <person name="de Groot N.N."/>
        </authorList>
    </citation>
    <scope>NUCLEOTIDE SEQUENCE [LARGE SCALE GENOMIC DNA]</scope>
    <source>
        <strain evidence="7 8">DSM 22024</strain>
    </source>
</reference>
<dbReference type="GO" id="GO:0000155">
    <property type="term" value="F:phosphorelay sensor kinase activity"/>
    <property type="evidence" value="ECO:0007669"/>
    <property type="project" value="InterPro"/>
</dbReference>
<gene>
    <name evidence="7" type="ORF">SAMN04489717_4996</name>
</gene>
<keyword evidence="3" id="KW-0902">Two-component regulatory system</keyword>
<dbReference type="InterPro" id="IPR011712">
    <property type="entry name" value="Sig_transdc_His_kin_sub3_dim/P"/>
</dbReference>
<keyword evidence="5" id="KW-0472">Membrane</keyword>
<dbReference type="EMBL" id="LT629732">
    <property type="protein sequence ID" value="SDT09070.1"/>
    <property type="molecule type" value="Genomic_DNA"/>
</dbReference>
<dbReference type="GO" id="GO:0046983">
    <property type="term" value="F:protein dimerization activity"/>
    <property type="evidence" value="ECO:0007669"/>
    <property type="project" value="InterPro"/>
</dbReference>
<dbReference type="AlphaFoldDB" id="A0A1H1XIN5"/>